<dbReference type="AlphaFoldDB" id="A0A9P4MGF9"/>
<feature type="region of interest" description="Disordered" evidence="1">
    <location>
        <begin position="63"/>
        <end position="113"/>
    </location>
</feature>
<reference evidence="2" key="1">
    <citation type="journal article" date="2020" name="Stud. Mycol.">
        <title>101 Dothideomycetes genomes: a test case for predicting lifestyles and emergence of pathogens.</title>
        <authorList>
            <person name="Haridas S."/>
            <person name="Albert R."/>
            <person name="Binder M."/>
            <person name="Bloem J."/>
            <person name="Labutti K."/>
            <person name="Salamov A."/>
            <person name="Andreopoulos B."/>
            <person name="Baker S."/>
            <person name="Barry K."/>
            <person name="Bills G."/>
            <person name="Bluhm B."/>
            <person name="Cannon C."/>
            <person name="Castanera R."/>
            <person name="Culley D."/>
            <person name="Daum C."/>
            <person name="Ezra D."/>
            <person name="Gonzalez J."/>
            <person name="Henrissat B."/>
            <person name="Kuo A."/>
            <person name="Liang C."/>
            <person name="Lipzen A."/>
            <person name="Lutzoni F."/>
            <person name="Magnuson J."/>
            <person name="Mondo S."/>
            <person name="Nolan M."/>
            <person name="Ohm R."/>
            <person name="Pangilinan J."/>
            <person name="Park H.-J."/>
            <person name="Ramirez L."/>
            <person name="Alfaro M."/>
            <person name="Sun H."/>
            <person name="Tritt A."/>
            <person name="Yoshinaga Y."/>
            <person name="Zwiers L.-H."/>
            <person name="Turgeon B."/>
            <person name="Goodwin S."/>
            <person name="Spatafora J."/>
            <person name="Crous P."/>
            <person name="Grigoriev I."/>
        </authorList>
    </citation>
    <scope>NUCLEOTIDE SEQUENCE</scope>
    <source>
        <strain evidence="2">CBS 260.36</strain>
    </source>
</reference>
<feature type="compositionally biased region" description="Low complexity" evidence="1">
    <location>
        <begin position="91"/>
        <end position="103"/>
    </location>
</feature>
<evidence type="ECO:0000313" key="2">
    <source>
        <dbReference type="EMBL" id="KAF2152083.1"/>
    </source>
</evidence>
<comment type="caution">
    <text evidence="2">The sequence shown here is derived from an EMBL/GenBank/DDBJ whole genome shotgun (WGS) entry which is preliminary data.</text>
</comment>
<gene>
    <name evidence="2" type="ORF">K461DRAFT_161572</name>
</gene>
<evidence type="ECO:0000256" key="1">
    <source>
        <dbReference type="SAM" id="MobiDB-lite"/>
    </source>
</evidence>
<protein>
    <submittedName>
        <fullName evidence="2">Uncharacterized protein</fullName>
    </submittedName>
</protein>
<keyword evidence="3" id="KW-1185">Reference proteome</keyword>
<accession>A0A9P4MGF9</accession>
<organism evidence="2 3">
    <name type="scientific">Myriangium duriaei CBS 260.36</name>
    <dbReference type="NCBI Taxonomy" id="1168546"/>
    <lineage>
        <taxon>Eukaryota</taxon>
        <taxon>Fungi</taxon>
        <taxon>Dikarya</taxon>
        <taxon>Ascomycota</taxon>
        <taxon>Pezizomycotina</taxon>
        <taxon>Dothideomycetes</taxon>
        <taxon>Dothideomycetidae</taxon>
        <taxon>Myriangiales</taxon>
        <taxon>Myriangiaceae</taxon>
        <taxon>Myriangium</taxon>
    </lineage>
</organism>
<feature type="compositionally biased region" description="Basic residues" evidence="1">
    <location>
        <begin position="231"/>
        <end position="242"/>
    </location>
</feature>
<dbReference type="Proteomes" id="UP000799439">
    <property type="component" value="Unassembled WGS sequence"/>
</dbReference>
<feature type="region of interest" description="Disordered" evidence="1">
    <location>
        <begin position="222"/>
        <end position="242"/>
    </location>
</feature>
<sequence>MVESYCRQTVTHGFTRQKTIRLFSLTFSISILSLSRVEVLTQVLGAPIVSQLASVNLTSCSTTSSPAQSRYLTNPPACHPSRQVRHRQRTLSRSSNLCSQSSRDFPLTPQRRPPLRDGYLPSAFSHHDLLHLGLATRLRGWTRSSHLSLCRRISLPAESQALPFRRLDITFIVSSSLFNYNISIPRFAKSVFSPHHQIPGPLSRARRHLLGWQLRSVSHHRGFSSRNISSQRHHKSTSPHRR</sequence>
<name>A0A9P4MGF9_9PEZI</name>
<feature type="compositionally biased region" description="Polar residues" evidence="1">
    <location>
        <begin position="63"/>
        <end position="72"/>
    </location>
</feature>
<proteinExistence type="predicted"/>
<evidence type="ECO:0000313" key="3">
    <source>
        <dbReference type="Proteomes" id="UP000799439"/>
    </source>
</evidence>
<dbReference type="EMBL" id="ML996087">
    <property type="protein sequence ID" value="KAF2152083.1"/>
    <property type="molecule type" value="Genomic_DNA"/>
</dbReference>